<proteinExistence type="predicted"/>
<name>A0ABR3RPY1_9PLEO</name>
<dbReference type="Proteomes" id="UP001521785">
    <property type="component" value="Unassembled WGS sequence"/>
</dbReference>
<sequence>MSQNLLPVLSEPAIQQLLASLDLPVALSVRKLDATADYHSIYILHFASKDAPTLASNFSRDPVGLIDLILRISGNQLPRIKTLNEVACMRWVRSATTIPVPALVRFDASTDNPINHEFMLLERVPGISVDQIYDQLDNRAKHYLISQLSRYLGQLQAHTWDHVGGLSIVDDKVVPGPVLDETFWQTSDIEKYWGASETVESLNIAGPYKSYTDYAIACLEKYSYNVEKHSLLAPYRDLLPRLNALIDRLQDNPAGIDDIKYIFAHKDLHFANIMCDPATATITGILDWEFSGVVPAPLWNPSKAFLWNGKSTAEAKREKDRMIEIFNEQPLADIDGAVDFNAAQMALDKILNYMRALVMFCPRGQREGERAGWRATVEVSLKYFDV</sequence>
<comment type="caution">
    <text evidence="2">The sequence shown here is derived from an EMBL/GenBank/DDBJ whole genome shotgun (WGS) entry which is preliminary data.</text>
</comment>
<evidence type="ECO:0000313" key="2">
    <source>
        <dbReference type="EMBL" id="KAL1606491.1"/>
    </source>
</evidence>
<dbReference type="InterPro" id="IPR011009">
    <property type="entry name" value="Kinase-like_dom_sf"/>
</dbReference>
<dbReference type="InterPro" id="IPR051678">
    <property type="entry name" value="AGP_Transferase"/>
</dbReference>
<reference evidence="2 3" key="1">
    <citation type="submission" date="2024-02" db="EMBL/GenBank/DDBJ databases">
        <title>De novo assembly and annotation of 12 fungi associated with fruit tree decline syndrome in Ontario, Canada.</title>
        <authorList>
            <person name="Sulman M."/>
            <person name="Ellouze W."/>
            <person name="Ilyukhin E."/>
        </authorList>
    </citation>
    <scope>NUCLEOTIDE SEQUENCE [LARGE SCALE GENOMIC DNA]</scope>
    <source>
        <strain evidence="2 3">M42-189</strain>
    </source>
</reference>
<feature type="domain" description="Aminoglycoside phosphotransferase" evidence="1">
    <location>
        <begin position="67"/>
        <end position="293"/>
    </location>
</feature>
<dbReference type="EMBL" id="JAKJXO020000004">
    <property type="protein sequence ID" value="KAL1606491.1"/>
    <property type="molecule type" value="Genomic_DNA"/>
</dbReference>
<keyword evidence="3" id="KW-1185">Reference proteome</keyword>
<dbReference type="PANTHER" id="PTHR21310:SF15">
    <property type="entry name" value="AMINOGLYCOSIDE PHOSPHOTRANSFERASE DOMAIN-CONTAINING PROTEIN"/>
    <property type="match status" value="1"/>
</dbReference>
<evidence type="ECO:0000313" key="3">
    <source>
        <dbReference type="Proteomes" id="UP001521785"/>
    </source>
</evidence>
<organism evidence="2 3">
    <name type="scientific">Paraconiothyrium brasiliense</name>
    <dbReference type="NCBI Taxonomy" id="300254"/>
    <lineage>
        <taxon>Eukaryota</taxon>
        <taxon>Fungi</taxon>
        <taxon>Dikarya</taxon>
        <taxon>Ascomycota</taxon>
        <taxon>Pezizomycotina</taxon>
        <taxon>Dothideomycetes</taxon>
        <taxon>Pleosporomycetidae</taxon>
        <taxon>Pleosporales</taxon>
        <taxon>Massarineae</taxon>
        <taxon>Didymosphaeriaceae</taxon>
        <taxon>Paraconiothyrium</taxon>
    </lineage>
</organism>
<dbReference type="Gene3D" id="3.90.1200.10">
    <property type="match status" value="1"/>
</dbReference>
<protein>
    <recommendedName>
        <fullName evidence="1">Aminoglycoside phosphotransferase domain-containing protein</fullName>
    </recommendedName>
</protein>
<dbReference type="InterPro" id="IPR002575">
    <property type="entry name" value="Aminoglycoside_PTrfase"/>
</dbReference>
<evidence type="ECO:0000259" key="1">
    <source>
        <dbReference type="Pfam" id="PF01636"/>
    </source>
</evidence>
<accession>A0ABR3RPY1</accession>
<dbReference type="PANTHER" id="PTHR21310">
    <property type="entry name" value="AMINOGLYCOSIDE PHOSPHOTRANSFERASE-RELATED-RELATED"/>
    <property type="match status" value="1"/>
</dbReference>
<gene>
    <name evidence="2" type="ORF">SLS60_003895</name>
</gene>
<dbReference type="SUPFAM" id="SSF56112">
    <property type="entry name" value="Protein kinase-like (PK-like)"/>
    <property type="match status" value="1"/>
</dbReference>
<dbReference type="Pfam" id="PF01636">
    <property type="entry name" value="APH"/>
    <property type="match status" value="1"/>
</dbReference>